<evidence type="ECO:0000313" key="9">
    <source>
        <dbReference type="EMBL" id="SJM95656.1"/>
    </source>
</evidence>
<dbReference type="OrthoDB" id="7055795at2"/>
<dbReference type="InterPro" id="IPR000123">
    <property type="entry name" value="Reverse_transcriptase_msDNA"/>
</dbReference>
<gene>
    <name evidence="9" type="ORF">CRENPOLYSF2_670006</name>
</gene>
<organism evidence="9 10">
    <name type="scientific">Crenothrix polyspora</name>
    <dbReference type="NCBI Taxonomy" id="360316"/>
    <lineage>
        <taxon>Bacteria</taxon>
        <taxon>Pseudomonadati</taxon>
        <taxon>Pseudomonadota</taxon>
        <taxon>Gammaproteobacteria</taxon>
        <taxon>Methylococcales</taxon>
        <taxon>Crenotrichaceae</taxon>
        <taxon>Crenothrix</taxon>
    </lineage>
</organism>
<keyword evidence="4" id="KW-0460">Magnesium</keyword>
<name>A0A1R4HHE1_9GAMM</name>
<evidence type="ECO:0000256" key="7">
    <source>
        <dbReference type="ARBA" id="ARBA00034120"/>
    </source>
</evidence>
<keyword evidence="2" id="KW-0548">Nucleotidyltransferase</keyword>
<dbReference type="PRINTS" id="PR00866">
    <property type="entry name" value="RNADNAPOLMS"/>
</dbReference>
<protein>
    <submittedName>
        <fullName evidence="9">Retron reverse transcriptase</fullName>
    </submittedName>
</protein>
<dbReference type="Pfam" id="PF00078">
    <property type="entry name" value="RVT_1"/>
    <property type="match status" value="1"/>
</dbReference>
<dbReference type="InterPro" id="IPR043502">
    <property type="entry name" value="DNA/RNA_pol_sf"/>
</dbReference>
<feature type="domain" description="Reverse transcriptase" evidence="8">
    <location>
        <begin position="1"/>
        <end position="257"/>
    </location>
</feature>
<sequence>MKLKPHYPHNPIASIEALAITLGIHPKLLQDLANKANDSYINFTVSSTNRKGEDKDRHVCEPKHELKKLQKRINSRIFEKVEYPNYLQGGIKDEENPRDYVANATRHANANQIICIDVKQFYPSIKSQYVVKVFQYFLNFPPDVSEILTKLVTYHGRVPQGGCTSSYIANLIFYDTEYLLVSELQKHGIQYSRLLDDITLSTQKNFTKEQENFYIKKIADIFKKYELKINNKKTRNEHSSNPAVSFEVTGLWIGHKKPKARKEERRFIRQLVFMCEREYTQSPYSEKYHERWNEASGKVAKLQRLEHLQATKLRERLGIILPLYDENMQSQINQETKKLVKLSAPQNQRLGNIKRVNILIHKLGILARNNKSLANSLRSQINEVYANKPTIKEIWE</sequence>
<evidence type="ECO:0000256" key="6">
    <source>
        <dbReference type="ARBA" id="ARBA00023118"/>
    </source>
</evidence>
<dbReference type="Proteomes" id="UP000195442">
    <property type="component" value="Unassembled WGS sequence"/>
</dbReference>
<keyword evidence="1" id="KW-0808">Transferase</keyword>
<dbReference type="EMBL" id="FUKJ01000432">
    <property type="protein sequence ID" value="SJM95656.1"/>
    <property type="molecule type" value="Genomic_DNA"/>
</dbReference>
<keyword evidence="10" id="KW-1185">Reference proteome</keyword>
<dbReference type="GO" id="GO:0046872">
    <property type="term" value="F:metal ion binding"/>
    <property type="evidence" value="ECO:0007669"/>
    <property type="project" value="UniProtKB-KW"/>
</dbReference>
<evidence type="ECO:0000256" key="1">
    <source>
        <dbReference type="ARBA" id="ARBA00022679"/>
    </source>
</evidence>
<evidence type="ECO:0000313" key="10">
    <source>
        <dbReference type="Proteomes" id="UP000195442"/>
    </source>
</evidence>
<dbReference type="GO" id="GO:0003723">
    <property type="term" value="F:RNA binding"/>
    <property type="evidence" value="ECO:0007669"/>
    <property type="project" value="InterPro"/>
</dbReference>
<comment type="similarity">
    <text evidence="7">Belongs to the bacterial reverse transcriptase family.</text>
</comment>
<dbReference type="CDD" id="cd03487">
    <property type="entry name" value="RT_Bac_retron_II"/>
    <property type="match status" value="1"/>
</dbReference>
<accession>A0A1R4HHE1</accession>
<keyword evidence="3" id="KW-0479">Metal-binding</keyword>
<dbReference type="SUPFAM" id="SSF56672">
    <property type="entry name" value="DNA/RNA polymerases"/>
    <property type="match status" value="1"/>
</dbReference>
<evidence type="ECO:0000256" key="2">
    <source>
        <dbReference type="ARBA" id="ARBA00022695"/>
    </source>
</evidence>
<keyword evidence="5 9" id="KW-0695">RNA-directed DNA polymerase</keyword>
<dbReference type="GO" id="GO:0051607">
    <property type="term" value="P:defense response to virus"/>
    <property type="evidence" value="ECO:0007669"/>
    <property type="project" value="UniProtKB-KW"/>
</dbReference>
<dbReference type="InterPro" id="IPR000477">
    <property type="entry name" value="RT_dom"/>
</dbReference>
<reference evidence="10" key="1">
    <citation type="submission" date="2017-02" db="EMBL/GenBank/DDBJ databases">
        <authorList>
            <person name="Daims H."/>
        </authorList>
    </citation>
    <scope>NUCLEOTIDE SEQUENCE [LARGE SCALE GENOMIC DNA]</scope>
</reference>
<evidence type="ECO:0000256" key="3">
    <source>
        <dbReference type="ARBA" id="ARBA00022723"/>
    </source>
</evidence>
<dbReference type="PROSITE" id="PS50878">
    <property type="entry name" value="RT_POL"/>
    <property type="match status" value="1"/>
</dbReference>
<dbReference type="RefSeq" id="WP_087148323.1">
    <property type="nucleotide sequence ID" value="NZ_FUKJ01000432.1"/>
</dbReference>
<dbReference type="GO" id="GO:0003964">
    <property type="term" value="F:RNA-directed DNA polymerase activity"/>
    <property type="evidence" value="ECO:0007669"/>
    <property type="project" value="UniProtKB-KW"/>
</dbReference>
<proteinExistence type="inferred from homology"/>
<evidence type="ECO:0000256" key="5">
    <source>
        <dbReference type="ARBA" id="ARBA00022918"/>
    </source>
</evidence>
<keyword evidence="6" id="KW-0051">Antiviral defense</keyword>
<dbReference type="AlphaFoldDB" id="A0A1R4HHE1"/>
<evidence type="ECO:0000256" key="4">
    <source>
        <dbReference type="ARBA" id="ARBA00022842"/>
    </source>
</evidence>
<evidence type="ECO:0000259" key="8">
    <source>
        <dbReference type="PROSITE" id="PS50878"/>
    </source>
</evidence>